<dbReference type="GeneID" id="110086478"/>
<keyword evidence="12" id="KW-1185">Reference proteome</keyword>
<keyword evidence="4" id="KW-0552">Olfaction</keyword>
<dbReference type="PROSITE" id="PS50262">
    <property type="entry name" value="G_PROTEIN_RECEP_F1_2"/>
    <property type="match status" value="1"/>
</dbReference>
<dbReference type="InterPro" id="IPR017452">
    <property type="entry name" value="GPCR_Rhodpsn_7TM"/>
</dbReference>
<organism evidence="12 13">
    <name type="scientific">Pogona vitticeps</name>
    <name type="common">central bearded dragon</name>
    <dbReference type="NCBI Taxonomy" id="103695"/>
    <lineage>
        <taxon>Eukaryota</taxon>
        <taxon>Metazoa</taxon>
        <taxon>Chordata</taxon>
        <taxon>Craniata</taxon>
        <taxon>Vertebrata</taxon>
        <taxon>Euteleostomi</taxon>
        <taxon>Lepidosauria</taxon>
        <taxon>Squamata</taxon>
        <taxon>Bifurcata</taxon>
        <taxon>Unidentata</taxon>
        <taxon>Episquamata</taxon>
        <taxon>Toxicofera</taxon>
        <taxon>Iguania</taxon>
        <taxon>Acrodonta</taxon>
        <taxon>Agamidae</taxon>
        <taxon>Amphibolurinae</taxon>
        <taxon>Pogona</taxon>
    </lineage>
</organism>
<dbReference type="AlphaFoldDB" id="A0A6J0UXU3"/>
<keyword evidence="2" id="KW-1003">Cell membrane</keyword>
<gene>
    <name evidence="13" type="primary">LOC110086478</name>
</gene>
<protein>
    <submittedName>
        <fullName evidence="13">Olfactory receptor 14A16-like</fullName>
    </submittedName>
</protein>
<evidence type="ECO:0000256" key="8">
    <source>
        <dbReference type="ARBA" id="ARBA00023170"/>
    </source>
</evidence>
<keyword evidence="7 10" id="KW-0472">Membrane</keyword>
<keyword evidence="4" id="KW-0716">Sensory transduction</keyword>
<evidence type="ECO:0000256" key="9">
    <source>
        <dbReference type="ARBA" id="ARBA00023224"/>
    </source>
</evidence>
<keyword evidence="8" id="KW-0675">Receptor</keyword>
<dbReference type="InterPro" id="IPR000276">
    <property type="entry name" value="GPCR_Rhodpsn"/>
</dbReference>
<evidence type="ECO:0000256" key="7">
    <source>
        <dbReference type="ARBA" id="ARBA00023136"/>
    </source>
</evidence>
<name>A0A6J0UXU3_9SAUR</name>
<keyword evidence="5 10" id="KW-1133">Transmembrane helix</keyword>
<comment type="subcellular location">
    <subcellularLocation>
        <location evidence="1">Cell membrane</location>
        <topology evidence="1">Multi-pass membrane protein</topology>
    </subcellularLocation>
</comment>
<dbReference type="Proteomes" id="UP001652642">
    <property type="component" value="Chromosome 6"/>
</dbReference>
<feature type="transmembrane region" description="Helical" evidence="10">
    <location>
        <begin position="30"/>
        <end position="49"/>
    </location>
</feature>
<feature type="transmembrane region" description="Helical" evidence="10">
    <location>
        <begin position="269"/>
        <end position="287"/>
    </location>
</feature>
<dbReference type="PANTHER" id="PTHR26452">
    <property type="entry name" value="OLFACTORY RECEPTOR"/>
    <property type="match status" value="1"/>
</dbReference>
<keyword evidence="6" id="KW-0297">G-protein coupled receptor</keyword>
<proteinExistence type="predicted"/>
<dbReference type="PRINTS" id="PR00237">
    <property type="entry name" value="GPCRRHODOPSN"/>
</dbReference>
<evidence type="ECO:0000256" key="4">
    <source>
        <dbReference type="ARBA" id="ARBA00022725"/>
    </source>
</evidence>
<accession>A0A6J0UXU3</accession>
<dbReference type="KEGG" id="pvt:110086478"/>
<dbReference type="InterPro" id="IPR000725">
    <property type="entry name" value="Olfact_rcpt"/>
</dbReference>
<keyword evidence="9" id="KW-0807">Transducer</keyword>
<feature type="transmembrane region" description="Helical" evidence="10">
    <location>
        <begin position="138"/>
        <end position="156"/>
    </location>
</feature>
<dbReference type="Pfam" id="PF13853">
    <property type="entry name" value="7tm_4"/>
    <property type="match status" value="1"/>
</dbReference>
<dbReference type="InterPro" id="IPR050516">
    <property type="entry name" value="Olfactory_GPCR"/>
</dbReference>
<evidence type="ECO:0000259" key="11">
    <source>
        <dbReference type="PROSITE" id="PS50262"/>
    </source>
</evidence>
<dbReference type="GO" id="GO:0005886">
    <property type="term" value="C:plasma membrane"/>
    <property type="evidence" value="ECO:0007669"/>
    <property type="project" value="UniProtKB-SubCell"/>
</dbReference>
<feature type="transmembrane region" description="Helical" evidence="10">
    <location>
        <begin position="189"/>
        <end position="213"/>
    </location>
</feature>
<feature type="domain" description="G-protein coupled receptors family 1 profile" evidence="11">
    <location>
        <begin position="39"/>
        <end position="287"/>
    </location>
</feature>
<feature type="transmembrane region" description="Helical" evidence="10">
    <location>
        <begin position="96"/>
        <end position="117"/>
    </location>
</feature>
<dbReference type="OrthoDB" id="6151005at2759"/>
<dbReference type="GO" id="GO:0004930">
    <property type="term" value="F:G protein-coupled receptor activity"/>
    <property type="evidence" value="ECO:0007669"/>
    <property type="project" value="UniProtKB-KW"/>
</dbReference>
<dbReference type="SUPFAM" id="SSF81321">
    <property type="entry name" value="Family A G protein-coupled receptor-like"/>
    <property type="match status" value="1"/>
</dbReference>
<sequence length="318" mass="35414">MNNRTSTSTFLLLQFSSIRGLQILNFFVFLVLYLIALAGNLIIILAIAVDHRLHTPMYFFLLNLATLDLGAISVTVPKSIAISAMNDTSISFAGCVAQVFFCFFFLSSDFIVLIIMAHDRNVAICNPLQYERIMHKRACLHMVAIGWIVSLAYATLHTCGTFAITFCSNIVDQYYCEIPQLLKLSCSDIYLAEAGLLVLSCAVGLGCFIFIIRTYVQIFATVLRIPSVHGQKKAFSTCIPHLTVVSLFMFSALFAYAKPVTNTSSNLDIAFAMIYATVPPMLNPFIYSMRNKEIKNALCRLLDVVLSSKAMLRCILQE</sequence>
<feature type="transmembrane region" description="Helical" evidence="10">
    <location>
        <begin position="234"/>
        <end position="257"/>
    </location>
</feature>
<dbReference type="CDD" id="cd15227">
    <property type="entry name" value="7tmA_OR14-like"/>
    <property type="match status" value="1"/>
</dbReference>
<evidence type="ECO:0000256" key="3">
    <source>
        <dbReference type="ARBA" id="ARBA00022692"/>
    </source>
</evidence>
<keyword evidence="3 10" id="KW-0812">Transmembrane</keyword>
<dbReference type="Gene3D" id="1.20.1070.10">
    <property type="entry name" value="Rhodopsin 7-helix transmembrane proteins"/>
    <property type="match status" value="1"/>
</dbReference>
<dbReference type="PRINTS" id="PR00245">
    <property type="entry name" value="OLFACTORYR"/>
</dbReference>
<dbReference type="RefSeq" id="XP_020663074.2">
    <property type="nucleotide sequence ID" value="XM_020807415.2"/>
</dbReference>
<evidence type="ECO:0000256" key="6">
    <source>
        <dbReference type="ARBA" id="ARBA00023040"/>
    </source>
</evidence>
<evidence type="ECO:0000256" key="5">
    <source>
        <dbReference type="ARBA" id="ARBA00022989"/>
    </source>
</evidence>
<reference evidence="13" key="1">
    <citation type="submission" date="2025-08" db="UniProtKB">
        <authorList>
            <consortium name="RefSeq"/>
        </authorList>
    </citation>
    <scope>IDENTIFICATION</scope>
</reference>
<evidence type="ECO:0000256" key="1">
    <source>
        <dbReference type="ARBA" id="ARBA00004651"/>
    </source>
</evidence>
<dbReference type="GO" id="GO:0004984">
    <property type="term" value="F:olfactory receptor activity"/>
    <property type="evidence" value="ECO:0007669"/>
    <property type="project" value="InterPro"/>
</dbReference>
<evidence type="ECO:0000256" key="10">
    <source>
        <dbReference type="SAM" id="Phobius"/>
    </source>
</evidence>
<evidence type="ECO:0000313" key="13">
    <source>
        <dbReference type="RefSeq" id="XP_020663074.2"/>
    </source>
</evidence>
<evidence type="ECO:0000256" key="2">
    <source>
        <dbReference type="ARBA" id="ARBA00022475"/>
    </source>
</evidence>
<evidence type="ECO:0000313" key="12">
    <source>
        <dbReference type="Proteomes" id="UP001652642"/>
    </source>
</evidence>
<dbReference type="InParanoid" id="A0A6J0UXU3"/>